<keyword evidence="2" id="KW-1133">Transmembrane helix</keyword>
<keyword evidence="4" id="KW-1185">Reference proteome</keyword>
<evidence type="ECO:0000256" key="2">
    <source>
        <dbReference type="SAM" id="Phobius"/>
    </source>
</evidence>
<comment type="caution">
    <text evidence="3">The sequence shown here is derived from an EMBL/GenBank/DDBJ whole genome shotgun (WGS) entry which is preliminary data.</text>
</comment>
<name>A0AAV5J311_9ROSI</name>
<feature type="region of interest" description="Disordered" evidence="1">
    <location>
        <begin position="1"/>
        <end position="75"/>
    </location>
</feature>
<organism evidence="3 4">
    <name type="scientific">Rubroshorea leprosula</name>
    <dbReference type="NCBI Taxonomy" id="152421"/>
    <lineage>
        <taxon>Eukaryota</taxon>
        <taxon>Viridiplantae</taxon>
        <taxon>Streptophyta</taxon>
        <taxon>Embryophyta</taxon>
        <taxon>Tracheophyta</taxon>
        <taxon>Spermatophyta</taxon>
        <taxon>Magnoliopsida</taxon>
        <taxon>eudicotyledons</taxon>
        <taxon>Gunneridae</taxon>
        <taxon>Pentapetalae</taxon>
        <taxon>rosids</taxon>
        <taxon>malvids</taxon>
        <taxon>Malvales</taxon>
        <taxon>Dipterocarpaceae</taxon>
        <taxon>Rubroshorea</taxon>
    </lineage>
</organism>
<protein>
    <submittedName>
        <fullName evidence="3">Uncharacterized protein</fullName>
    </submittedName>
</protein>
<dbReference type="InterPro" id="IPR044796">
    <property type="entry name" value="MLN51_plant"/>
</dbReference>
<feature type="compositionally biased region" description="Polar residues" evidence="1">
    <location>
        <begin position="29"/>
        <end position="41"/>
    </location>
</feature>
<dbReference type="Proteomes" id="UP001054252">
    <property type="component" value="Unassembled WGS sequence"/>
</dbReference>
<gene>
    <name evidence="3" type="ORF">SLEP1_g18435</name>
</gene>
<reference evidence="3 4" key="1">
    <citation type="journal article" date="2021" name="Commun. Biol.">
        <title>The genome of Shorea leprosula (Dipterocarpaceae) highlights the ecological relevance of drought in aseasonal tropical rainforests.</title>
        <authorList>
            <person name="Ng K.K.S."/>
            <person name="Kobayashi M.J."/>
            <person name="Fawcett J.A."/>
            <person name="Hatakeyama M."/>
            <person name="Paape T."/>
            <person name="Ng C.H."/>
            <person name="Ang C.C."/>
            <person name="Tnah L.H."/>
            <person name="Lee C.T."/>
            <person name="Nishiyama T."/>
            <person name="Sese J."/>
            <person name="O'Brien M.J."/>
            <person name="Copetti D."/>
            <person name="Mohd Noor M.I."/>
            <person name="Ong R.C."/>
            <person name="Putra M."/>
            <person name="Sireger I.Z."/>
            <person name="Indrioko S."/>
            <person name="Kosugi Y."/>
            <person name="Izuno A."/>
            <person name="Isagi Y."/>
            <person name="Lee S.L."/>
            <person name="Shimizu K.K."/>
        </authorList>
    </citation>
    <scope>NUCLEOTIDE SEQUENCE [LARGE SCALE GENOMIC DNA]</scope>
    <source>
        <strain evidence="3">214</strain>
    </source>
</reference>
<evidence type="ECO:0000313" key="3">
    <source>
        <dbReference type="EMBL" id="GKV06559.1"/>
    </source>
</evidence>
<dbReference type="PANTHER" id="PTHR46837:SF5">
    <property type="entry name" value="PROTEIN MLN51 HOMOLOG"/>
    <property type="match status" value="1"/>
</dbReference>
<proteinExistence type="predicted"/>
<evidence type="ECO:0000256" key="1">
    <source>
        <dbReference type="SAM" id="MobiDB-lite"/>
    </source>
</evidence>
<dbReference type="GO" id="GO:0003729">
    <property type="term" value="F:mRNA binding"/>
    <property type="evidence" value="ECO:0007669"/>
    <property type="project" value="InterPro"/>
</dbReference>
<accession>A0AAV5J311</accession>
<dbReference type="EMBL" id="BPVZ01000025">
    <property type="protein sequence ID" value="GKV06559.1"/>
    <property type="molecule type" value="Genomic_DNA"/>
</dbReference>
<evidence type="ECO:0000313" key="4">
    <source>
        <dbReference type="Proteomes" id="UP001054252"/>
    </source>
</evidence>
<dbReference type="AlphaFoldDB" id="A0AAV5J311"/>
<feature type="compositionally biased region" description="Polar residues" evidence="1">
    <location>
        <begin position="1"/>
        <end position="13"/>
    </location>
</feature>
<sequence>MLHDNSANQGNSSRKVRGRGPVRYRPLLKSSSTVEPQTKSQKLIKPPRSTSKTCSARVSAKNKQPGEILGMNSNNDSTSAFSYPLNAARYSYEFGLLESLSRAVQSKDALVGNGSRTLLSSKGGSLQYSRTQDGQNLNVSQEFMPVTQVGDLHFDGLGDPVQSQVGFGNSKMLWLPALWGNAGAPEAIQLSAFVTPGAAPYPDSLGLSPTHVARLVAWKMLLFMFSLEVFGLSLLHYLMISETF</sequence>
<dbReference type="PANTHER" id="PTHR46837">
    <property type="entry name" value="PROTEIN MLN51 HOMOLOG"/>
    <property type="match status" value="1"/>
</dbReference>
<keyword evidence="2" id="KW-0472">Membrane</keyword>
<dbReference type="GO" id="GO:0035145">
    <property type="term" value="C:exon-exon junction complex"/>
    <property type="evidence" value="ECO:0007669"/>
    <property type="project" value="InterPro"/>
</dbReference>
<dbReference type="GO" id="GO:0006397">
    <property type="term" value="P:mRNA processing"/>
    <property type="evidence" value="ECO:0007669"/>
    <property type="project" value="InterPro"/>
</dbReference>
<feature type="transmembrane region" description="Helical" evidence="2">
    <location>
        <begin position="221"/>
        <end position="240"/>
    </location>
</feature>
<keyword evidence="2" id="KW-0812">Transmembrane</keyword>